<dbReference type="Gene3D" id="3.40.50.12370">
    <property type="match status" value="1"/>
</dbReference>
<feature type="domain" description="UspA" evidence="2">
    <location>
        <begin position="222"/>
        <end position="279"/>
    </location>
</feature>
<dbReference type="InterPro" id="IPR006015">
    <property type="entry name" value="Universal_stress_UspA"/>
</dbReference>
<sequence length="293" mass="30527">MNEVPSVTLGYDGTLPAGAAIEVAARLAPAARARVTYVWAPPFASQALRHRLWHGTAGLNDFVAAVERQGESEARRLAAMGVALAAPYGWQADPVIRRTYGAEGLQLCQIAEESGADLIVVGSRGLAGARAALGSVSDLVVHCATRPVLVVPYPLLDAQRAVLDTGPVLLGWDGTAGAEAARESVAHLFPRRAVVPVHAEDGDHRVDVAIPGLIRVRRTGVHAERGRSVAAALATQAEKSHAAVIAVGSRGRSAARELMLGSVAMATLHHAFRPVLVVPHHGPVGPGGRAVRP</sequence>
<evidence type="ECO:0000313" key="3">
    <source>
        <dbReference type="EMBL" id="GID78438.1"/>
    </source>
</evidence>
<dbReference type="PANTHER" id="PTHR46268">
    <property type="entry name" value="STRESS RESPONSE PROTEIN NHAX"/>
    <property type="match status" value="1"/>
</dbReference>
<evidence type="ECO:0000256" key="1">
    <source>
        <dbReference type="ARBA" id="ARBA00008791"/>
    </source>
</evidence>
<dbReference type="PANTHER" id="PTHR46268:SF6">
    <property type="entry name" value="UNIVERSAL STRESS PROTEIN UP12"/>
    <property type="match status" value="1"/>
</dbReference>
<dbReference type="Proteomes" id="UP000609879">
    <property type="component" value="Unassembled WGS sequence"/>
</dbReference>
<dbReference type="Gene3D" id="3.40.50.620">
    <property type="entry name" value="HUPs"/>
    <property type="match status" value="1"/>
</dbReference>
<comment type="caution">
    <text evidence="3">The sequence shown here is derived from an EMBL/GenBank/DDBJ whole genome shotgun (WGS) entry which is preliminary data.</text>
</comment>
<dbReference type="Pfam" id="PF00582">
    <property type="entry name" value="Usp"/>
    <property type="match status" value="2"/>
</dbReference>
<name>A0ABQ3YEL7_9ACTN</name>
<gene>
    <name evidence="3" type="ORF">Ade02nite_70790</name>
</gene>
<accession>A0ABQ3YEL7</accession>
<reference evidence="3 4" key="1">
    <citation type="submission" date="2021-01" db="EMBL/GenBank/DDBJ databases">
        <title>Whole genome shotgun sequence of Actinoplanes deccanensis NBRC 13994.</title>
        <authorList>
            <person name="Komaki H."/>
            <person name="Tamura T."/>
        </authorList>
    </citation>
    <scope>NUCLEOTIDE SEQUENCE [LARGE SCALE GENOMIC DNA]</scope>
    <source>
        <strain evidence="3 4">NBRC 13994</strain>
    </source>
</reference>
<feature type="domain" description="UspA" evidence="2">
    <location>
        <begin position="7"/>
        <end position="152"/>
    </location>
</feature>
<organism evidence="3 4">
    <name type="scientific">Paractinoplanes deccanensis</name>
    <dbReference type="NCBI Taxonomy" id="113561"/>
    <lineage>
        <taxon>Bacteria</taxon>
        <taxon>Bacillati</taxon>
        <taxon>Actinomycetota</taxon>
        <taxon>Actinomycetes</taxon>
        <taxon>Micromonosporales</taxon>
        <taxon>Micromonosporaceae</taxon>
        <taxon>Paractinoplanes</taxon>
    </lineage>
</organism>
<comment type="similarity">
    <text evidence="1">Belongs to the universal stress protein A family.</text>
</comment>
<proteinExistence type="inferred from homology"/>
<dbReference type="EMBL" id="BOMI01000146">
    <property type="protein sequence ID" value="GID78438.1"/>
    <property type="molecule type" value="Genomic_DNA"/>
</dbReference>
<evidence type="ECO:0000259" key="2">
    <source>
        <dbReference type="Pfam" id="PF00582"/>
    </source>
</evidence>
<dbReference type="InterPro" id="IPR006016">
    <property type="entry name" value="UspA"/>
</dbReference>
<dbReference type="InterPro" id="IPR014729">
    <property type="entry name" value="Rossmann-like_a/b/a_fold"/>
</dbReference>
<protein>
    <submittedName>
        <fullName evidence="3">Universal stress protein</fullName>
    </submittedName>
</protein>
<evidence type="ECO:0000313" key="4">
    <source>
        <dbReference type="Proteomes" id="UP000609879"/>
    </source>
</evidence>
<dbReference type="SUPFAM" id="SSF52402">
    <property type="entry name" value="Adenine nucleotide alpha hydrolases-like"/>
    <property type="match status" value="2"/>
</dbReference>
<dbReference type="RefSeq" id="WP_239169292.1">
    <property type="nucleotide sequence ID" value="NZ_BAAABO010000038.1"/>
</dbReference>
<keyword evidence="4" id="KW-1185">Reference proteome</keyword>
<dbReference type="PRINTS" id="PR01438">
    <property type="entry name" value="UNVRSLSTRESS"/>
</dbReference>